<protein>
    <submittedName>
        <fullName evidence="5">Protein LURP-one-related 5-like</fullName>
    </submittedName>
</protein>
<keyword evidence="4" id="KW-1185">Reference proteome</keyword>
<evidence type="ECO:0000313" key="5">
    <source>
        <dbReference type="RefSeq" id="XP_031395557.1"/>
    </source>
</evidence>
<reference evidence="3" key="1">
    <citation type="journal article" date="2017" name="Plant J.">
        <title>The pomegranate (Punica granatum L.) genome and the genomics of punicalagin biosynthesis.</title>
        <authorList>
            <person name="Qin G."/>
            <person name="Xu C."/>
            <person name="Ming R."/>
            <person name="Tang H."/>
            <person name="Guyot R."/>
            <person name="Kramer E.M."/>
            <person name="Hu Y."/>
            <person name="Yi X."/>
            <person name="Qi Y."/>
            <person name="Xu X."/>
            <person name="Gao Z."/>
            <person name="Pan H."/>
            <person name="Jian J."/>
            <person name="Tian Y."/>
            <person name="Yue Z."/>
            <person name="Xu Y."/>
        </authorList>
    </citation>
    <scope>NUCLEOTIDE SEQUENCE [LARGE SCALE GENOMIC DNA]</scope>
    <source>
        <strain evidence="3">cv. Dabenzi</strain>
    </source>
</reference>
<dbReference type="OrthoDB" id="680369at2759"/>
<evidence type="ECO:0000256" key="1">
    <source>
        <dbReference type="ARBA" id="ARBA00005437"/>
    </source>
</evidence>
<dbReference type="EMBL" id="MTKT01005400">
    <property type="protein sequence ID" value="OWM67016.1"/>
    <property type="molecule type" value="Genomic_DNA"/>
</dbReference>
<dbReference type="SUPFAM" id="SSF54518">
    <property type="entry name" value="Tubby C-terminal domain-like"/>
    <property type="match status" value="1"/>
</dbReference>
<dbReference type="InterPro" id="IPR007612">
    <property type="entry name" value="LOR"/>
</dbReference>
<dbReference type="GeneID" id="116206869"/>
<dbReference type="RefSeq" id="XP_031395557.1">
    <property type="nucleotide sequence ID" value="XM_031539697.1"/>
</dbReference>
<dbReference type="Gene3D" id="2.40.160.200">
    <property type="entry name" value="LURP1-related"/>
    <property type="match status" value="1"/>
</dbReference>
<evidence type="ECO:0000313" key="3">
    <source>
        <dbReference type="Proteomes" id="UP000197138"/>
    </source>
</evidence>
<dbReference type="InterPro" id="IPR025659">
    <property type="entry name" value="Tubby-like_C"/>
</dbReference>
<gene>
    <name evidence="5" type="primary">LOC116206869</name>
    <name evidence="2" type="ORF">CDL15_Pgr000468</name>
</gene>
<dbReference type="Proteomes" id="UP000515151">
    <property type="component" value="Chromosome 5"/>
</dbReference>
<evidence type="ECO:0000313" key="4">
    <source>
        <dbReference type="Proteomes" id="UP000515151"/>
    </source>
</evidence>
<reference evidence="4" key="3">
    <citation type="journal article" date="2020" name="Plant Biotechnol. J.">
        <title>The pomegranate (Punica granatum L.) draft genome dissects genetic divergence between soft- and hard-seeded cultivars.</title>
        <authorList>
            <person name="Luo X."/>
            <person name="Li H."/>
            <person name="Wu Z."/>
            <person name="Yao W."/>
            <person name="Zhao P."/>
            <person name="Cao D."/>
            <person name="Yu H."/>
            <person name="Li K."/>
            <person name="Poudel K."/>
            <person name="Zhao D."/>
            <person name="Zhang F."/>
            <person name="Xia X."/>
            <person name="Chen L."/>
            <person name="Wang Q."/>
            <person name="Jing D."/>
            <person name="Cao S."/>
        </authorList>
    </citation>
    <scope>NUCLEOTIDE SEQUENCE [LARGE SCALE GENOMIC DNA]</scope>
</reference>
<sequence>MFRIHPAAVNSRSKMFLESVGEDEAESPCLNKLTVWKRSSMAFRGTDGFTVFDRQGKLAFRVDNYSRTKSCSEGGGLVLMDGAGNALLTLRPQMWSIHSQWNAYRGESYSCSRSGQSMTKLRVFTLRRCSRHLLHSSKAEAEVFLRKEAACRTLSGQAPDFTIEGSFERRNCCIRRSSGEVVARIARKRVKNGGVVLSNDVFSLVIKPGFDAEMVMGFVIVLDRICHKSYGPVMCS</sequence>
<reference evidence="5" key="4">
    <citation type="submission" date="2025-04" db="UniProtKB">
        <authorList>
            <consortium name="RefSeq"/>
        </authorList>
    </citation>
    <scope>IDENTIFICATION</scope>
    <source>
        <tissue evidence="5">Leaf</tissue>
    </source>
</reference>
<evidence type="ECO:0000313" key="2">
    <source>
        <dbReference type="EMBL" id="OWM67016.1"/>
    </source>
</evidence>
<dbReference type="PANTHER" id="PTHR31087:SF95">
    <property type="entry name" value="EXPRESSED PROTEIN"/>
    <property type="match status" value="1"/>
</dbReference>
<name>A0A218W302_PUNGR</name>
<dbReference type="Proteomes" id="UP000197138">
    <property type="component" value="Unassembled WGS sequence"/>
</dbReference>
<dbReference type="Pfam" id="PF04525">
    <property type="entry name" value="LOR"/>
    <property type="match status" value="1"/>
</dbReference>
<organism evidence="2 3">
    <name type="scientific">Punica granatum</name>
    <name type="common">Pomegranate</name>
    <dbReference type="NCBI Taxonomy" id="22663"/>
    <lineage>
        <taxon>Eukaryota</taxon>
        <taxon>Viridiplantae</taxon>
        <taxon>Streptophyta</taxon>
        <taxon>Embryophyta</taxon>
        <taxon>Tracheophyta</taxon>
        <taxon>Spermatophyta</taxon>
        <taxon>Magnoliopsida</taxon>
        <taxon>eudicotyledons</taxon>
        <taxon>Gunneridae</taxon>
        <taxon>Pentapetalae</taxon>
        <taxon>rosids</taxon>
        <taxon>malvids</taxon>
        <taxon>Myrtales</taxon>
        <taxon>Lythraceae</taxon>
        <taxon>Punica</taxon>
    </lineage>
</organism>
<reference evidence="2" key="2">
    <citation type="submission" date="2017-06" db="EMBL/GenBank/DDBJ databases">
        <title>The pomegranate genome and the genomics of punicalagin biosynthesis.</title>
        <authorList>
            <person name="Xu C."/>
        </authorList>
    </citation>
    <scope>NUCLEOTIDE SEQUENCE [LARGE SCALE GENOMIC DNA]</scope>
    <source>
        <tissue evidence="2">Fresh leaf</tissue>
    </source>
</reference>
<accession>A0A218W302</accession>
<dbReference type="PANTHER" id="PTHR31087">
    <property type="match status" value="1"/>
</dbReference>
<dbReference type="AlphaFoldDB" id="A0A218W302"/>
<proteinExistence type="inferred from homology"/>
<dbReference type="InterPro" id="IPR038595">
    <property type="entry name" value="LOR_sf"/>
</dbReference>
<comment type="similarity">
    <text evidence="1">Belongs to the LOR family.</text>
</comment>